<evidence type="ECO:0000256" key="9">
    <source>
        <dbReference type="HAMAP-Rule" id="MF_01013"/>
    </source>
</evidence>
<comment type="pathway">
    <text evidence="1 9">Amino-acid biosynthesis; L-histidine biosynthesis; L-histidine from 5-phospho-alpha-D-ribose 1-diphosphate: step 5/9.</text>
</comment>
<dbReference type="InterPro" id="IPR050064">
    <property type="entry name" value="IGPS_HisA/HisF"/>
</dbReference>
<comment type="subcellular location">
    <subcellularLocation>
        <location evidence="9">Cytoplasm</location>
    </subcellularLocation>
</comment>
<dbReference type="InterPro" id="IPR011060">
    <property type="entry name" value="RibuloseP-bd_barrel"/>
</dbReference>
<dbReference type="CDD" id="cd04731">
    <property type="entry name" value="HisF"/>
    <property type="match status" value="1"/>
</dbReference>
<comment type="function">
    <text evidence="7 9">IGPS catalyzes the conversion of PRFAR and glutamine to IGP, AICAR and glutamate. The HisF subunit catalyzes the cyclization activity that produces IGP and AICAR from PRFAR using the ammonia provided by the HisH subunit.</text>
</comment>
<dbReference type="Pfam" id="PF00977">
    <property type="entry name" value="His_biosynth"/>
    <property type="match status" value="1"/>
</dbReference>
<keyword evidence="12" id="KW-1185">Reference proteome</keyword>
<evidence type="ECO:0000256" key="10">
    <source>
        <dbReference type="RuleBase" id="RU003657"/>
    </source>
</evidence>
<sequence length="251" mass="26388">MVMKRVIPCLDVKDGRVVKGVQFQDLRDNGDPVELASRYDAEGADELVFLDITAGIEHRDTARRMVEAVARQVFIPFTVGGGIRSVADAEALLMAGCDKVAVNSAAVRRPGLLTELASRFGSQCVVLAADVRRTYGGVRIAVDAGRTLTDLVMEDWLREAQDRGAGEVLLTSMDRDGTGNGYDLEVLASAAGILRVPLIASGGFGEARHAVEALGAGADAVLAAGAFHVGGLTVRGLKQQLAEAGVEVRAC</sequence>
<dbReference type="GO" id="GO:0000107">
    <property type="term" value="F:imidazoleglycerol-phosphate synthase activity"/>
    <property type="evidence" value="ECO:0007669"/>
    <property type="project" value="UniProtKB-UniRule"/>
</dbReference>
<comment type="subunit">
    <text evidence="3 9">Heterodimer of HisH and HisF.</text>
</comment>
<organism evidence="11 12">
    <name type="scientific">Mesoterricola sediminis</name>
    <dbReference type="NCBI Taxonomy" id="2927980"/>
    <lineage>
        <taxon>Bacteria</taxon>
        <taxon>Pseudomonadati</taxon>
        <taxon>Acidobacteriota</taxon>
        <taxon>Holophagae</taxon>
        <taxon>Holophagales</taxon>
        <taxon>Holophagaceae</taxon>
        <taxon>Mesoterricola</taxon>
    </lineage>
</organism>
<dbReference type="SUPFAM" id="SSF51366">
    <property type="entry name" value="Ribulose-phoshate binding barrel"/>
    <property type="match status" value="1"/>
</dbReference>
<evidence type="ECO:0000313" key="11">
    <source>
        <dbReference type="EMBL" id="BDU75863.1"/>
    </source>
</evidence>
<keyword evidence="6 9" id="KW-0456">Lyase</keyword>
<evidence type="ECO:0000256" key="5">
    <source>
        <dbReference type="ARBA" id="ARBA00023102"/>
    </source>
</evidence>
<dbReference type="GO" id="GO:0000105">
    <property type="term" value="P:L-histidine biosynthetic process"/>
    <property type="evidence" value="ECO:0007669"/>
    <property type="project" value="UniProtKB-UniRule"/>
</dbReference>
<gene>
    <name evidence="9 11" type="primary">hisF</name>
    <name evidence="11" type="ORF">METESE_08210</name>
</gene>
<evidence type="ECO:0000256" key="3">
    <source>
        <dbReference type="ARBA" id="ARBA00011152"/>
    </source>
</evidence>
<dbReference type="NCBIfam" id="TIGR00735">
    <property type="entry name" value="hisF"/>
    <property type="match status" value="1"/>
</dbReference>
<comment type="catalytic activity">
    <reaction evidence="8 9">
        <text>5-[(5-phospho-1-deoxy-D-ribulos-1-ylimino)methylamino]-1-(5-phospho-beta-D-ribosyl)imidazole-4-carboxamide + L-glutamine = D-erythro-1-(imidazol-4-yl)glycerol 3-phosphate + 5-amino-1-(5-phospho-beta-D-ribosyl)imidazole-4-carboxamide + L-glutamate + H(+)</text>
        <dbReference type="Rhea" id="RHEA:24793"/>
        <dbReference type="ChEBI" id="CHEBI:15378"/>
        <dbReference type="ChEBI" id="CHEBI:29985"/>
        <dbReference type="ChEBI" id="CHEBI:58278"/>
        <dbReference type="ChEBI" id="CHEBI:58359"/>
        <dbReference type="ChEBI" id="CHEBI:58475"/>
        <dbReference type="ChEBI" id="CHEBI:58525"/>
        <dbReference type="EC" id="4.3.2.10"/>
    </reaction>
</comment>
<reference evidence="11" key="1">
    <citation type="journal article" date="2023" name="Int. J. Syst. Evol. Microbiol.">
        <title>Mesoterricola silvestris gen. nov., sp. nov., Mesoterricola sediminis sp. nov., Geothrix oryzae sp. nov., Geothrix edaphica sp. nov., Geothrix rubra sp. nov., and Geothrix limicola sp. nov., six novel members of Acidobacteriota isolated from soils.</title>
        <authorList>
            <person name="Itoh H."/>
            <person name="Sugisawa Y."/>
            <person name="Mise K."/>
            <person name="Xu Z."/>
            <person name="Kuniyasu M."/>
            <person name="Ushijima N."/>
            <person name="Kawano K."/>
            <person name="Kobayashi E."/>
            <person name="Shiratori Y."/>
            <person name="Masuda Y."/>
            <person name="Senoo K."/>
        </authorList>
    </citation>
    <scope>NUCLEOTIDE SEQUENCE</scope>
    <source>
        <strain evidence="11">W786</strain>
    </source>
</reference>
<protein>
    <recommendedName>
        <fullName evidence="9">Imidazole glycerol phosphate synthase subunit HisF</fullName>
        <ecNumber evidence="9">4.3.2.10</ecNumber>
    </recommendedName>
    <alternativeName>
        <fullName evidence="9">IGP synthase cyclase subunit</fullName>
    </alternativeName>
    <alternativeName>
        <fullName evidence="9">IGP synthase subunit HisF</fullName>
    </alternativeName>
    <alternativeName>
        <fullName evidence="9">ImGP synthase subunit HisF</fullName>
        <shortName evidence="9">IGPS subunit HisF</shortName>
    </alternativeName>
</protein>
<dbReference type="AlphaFoldDB" id="A0AA48KEW5"/>
<dbReference type="Gene3D" id="3.20.20.70">
    <property type="entry name" value="Aldolase class I"/>
    <property type="match status" value="1"/>
</dbReference>
<keyword evidence="4 9" id="KW-0028">Amino-acid biosynthesis</keyword>
<dbReference type="InterPro" id="IPR006062">
    <property type="entry name" value="His_biosynth"/>
</dbReference>
<dbReference type="PANTHER" id="PTHR21235">
    <property type="entry name" value="IMIDAZOLE GLYCEROL PHOSPHATE SYNTHASE SUBUNIT HISF/H IGP SYNTHASE SUBUNIT HISF/H"/>
    <property type="match status" value="1"/>
</dbReference>
<evidence type="ECO:0000256" key="6">
    <source>
        <dbReference type="ARBA" id="ARBA00023239"/>
    </source>
</evidence>
<accession>A0AA48KEW5</accession>
<evidence type="ECO:0000256" key="7">
    <source>
        <dbReference type="ARBA" id="ARBA00025475"/>
    </source>
</evidence>
<evidence type="ECO:0000256" key="8">
    <source>
        <dbReference type="ARBA" id="ARBA00047838"/>
    </source>
</evidence>
<dbReference type="EMBL" id="AP027081">
    <property type="protein sequence ID" value="BDU75863.1"/>
    <property type="molecule type" value="Genomic_DNA"/>
</dbReference>
<feature type="active site" evidence="9">
    <location>
        <position position="130"/>
    </location>
</feature>
<dbReference type="InterPro" id="IPR004651">
    <property type="entry name" value="HisF"/>
</dbReference>
<keyword evidence="9" id="KW-0963">Cytoplasm</keyword>
<evidence type="ECO:0000256" key="4">
    <source>
        <dbReference type="ARBA" id="ARBA00022605"/>
    </source>
</evidence>
<evidence type="ECO:0000256" key="2">
    <source>
        <dbReference type="ARBA" id="ARBA00009667"/>
    </source>
</evidence>
<evidence type="ECO:0000256" key="1">
    <source>
        <dbReference type="ARBA" id="ARBA00005091"/>
    </source>
</evidence>
<evidence type="ECO:0000313" key="12">
    <source>
        <dbReference type="Proteomes" id="UP001228113"/>
    </source>
</evidence>
<dbReference type="RefSeq" id="WP_316411139.1">
    <property type="nucleotide sequence ID" value="NZ_AP027081.1"/>
</dbReference>
<dbReference type="KEGG" id="msea:METESE_08210"/>
<name>A0AA48KEW5_9BACT</name>
<dbReference type="EC" id="4.3.2.10" evidence="9"/>
<feature type="active site" evidence="9">
    <location>
        <position position="11"/>
    </location>
</feature>
<dbReference type="GO" id="GO:0005737">
    <property type="term" value="C:cytoplasm"/>
    <property type="evidence" value="ECO:0007669"/>
    <property type="project" value="UniProtKB-SubCell"/>
</dbReference>
<dbReference type="GO" id="GO:0016829">
    <property type="term" value="F:lyase activity"/>
    <property type="evidence" value="ECO:0007669"/>
    <property type="project" value="UniProtKB-KW"/>
</dbReference>
<dbReference type="HAMAP" id="MF_01013">
    <property type="entry name" value="HisF"/>
    <property type="match status" value="1"/>
</dbReference>
<comment type="similarity">
    <text evidence="2 9 10">Belongs to the HisA/HisF family.</text>
</comment>
<proteinExistence type="inferred from homology"/>
<dbReference type="InterPro" id="IPR013785">
    <property type="entry name" value="Aldolase_TIM"/>
</dbReference>
<keyword evidence="5 9" id="KW-0368">Histidine biosynthesis</keyword>
<dbReference type="Proteomes" id="UP001228113">
    <property type="component" value="Chromosome"/>
</dbReference>
<dbReference type="PANTHER" id="PTHR21235:SF2">
    <property type="entry name" value="IMIDAZOLE GLYCEROL PHOSPHATE SYNTHASE HISHF"/>
    <property type="match status" value="1"/>
</dbReference>